<organism evidence="1 2">
    <name type="scientific">Durio zibethinus</name>
    <name type="common">Durian</name>
    <dbReference type="NCBI Taxonomy" id="66656"/>
    <lineage>
        <taxon>Eukaryota</taxon>
        <taxon>Viridiplantae</taxon>
        <taxon>Streptophyta</taxon>
        <taxon>Embryophyta</taxon>
        <taxon>Tracheophyta</taxon>
        <taxon>Spermatophyta</taxon>
        <taxon>Magnoliopsida</taxon>
        <taxon>eudicotyledons</taxon>
        <taxon>Gunneridae</taxon>
        <taxon>Pentapetalae</taxon>
        <taxon>rosids</taxon>
        <taxon>malvids</taxon>
        <taxon>Malvales</taxon>
        <taxon>Malvaceae</taxon>
        <taxon>Helicteroideae</taxon>
        <taxon>Durio</taxon>
    </lineage>
</organism>
<proteinExistence type="predicted"/>
<dbReference type="AlphaFoldDB" id="A0A6P5ZF97"/>
<dbReference type="Proteomes" id="UP000515121">
    <property type="component" value="Unplaced"/>
</dbReference>
<sequence length="152" mass="17763">MQARPSIKRGSIEEILDTNLLYEPCNMQMMVRMGKHGLRCVVKMPKDRPTMTEVWQELEDTLYSVGNFLNRQPLRSSRRTNDKFPRRSLDQDYCQSFSLDDVGFQKFRVEMDSVSFQSISLRCFEINSNIVDVDKKNLSGVSEEIGREQLEK</sequence>
<dbReference type="KEGG" id="dzi:111300127"/>
<accession>A0A6P5ZF97</accession>
<dbReference type="GeneID" id="111300127"/>
<gene>
    <name evidence="2" type="primary">LOC111300127</name>
</gene>
<evidence type="ECO:0000313" key="2">
    <source>
        <dbReference type="RefSeq" id="XP_022751503.1"/>
    </source>
</evidence>
<name>A0A6P5ZF97_DURZI</name>
<dbReference type="Gene3D" id="1.10.510.10">
    <property type="entry name" value="Transferase(Phosphotransferase) domain 1"/>
    <property type="match status" value="1"/>
</dbReference>
<dbReference type="OrthoDB" id="4062651at2759"/>
<dbReference type="RefSeq" id="XP_022751503.1">
    <property type="nucleotide sequence ID" value="XM_022895768.1"/>
</dbReference>
<keyword evidence="1" id="KW-1185">Reference proteome</keyword>
<reference evidence="2" key="1">
    <citation type="submission" date="2025-08" db="UniProtKB">
        <authorList>
            <consortium name="RefSeq"/>
        </authorList>
    </citation>
    <scope>IDENTIFICATION</scope>
    <source>
        <tissue evidence="2">Fruit stalk</tissue>
    </source>
</reference>
<evidence type="ECO:0000313" key="1">
    <source>
        <dbReference type="Proteomes" id="UP000515121"/>
    </source>
</evidence>
<protein>
    <submittedName>
        <fullName evidence="2">Uncharacterized protein LOC111300127</fullName>
    </submittedName>
</protein>